<evidence type="ECO:0000256" key="3">
    <source>
        <dbReference type="RuleBase" id="RU368024"/>
    </source>
</evidence>
<comment type="function">
    <text evidence="2">Serine peptidase whose precise substrate specificity remains unclear. Does not cleave peptides after a arginine or lysine residue. Regulates trans-Golgi network morphology and sorting by regulating the membrane binding of the AP-1 complex. May play a role in the regulation of synaptic vesicle exocytosis.</text>
</comment>
<evidence type="ECO:0000313" key="5">
    <source>
        <dbReference type="EMBL" id="CAD9416938.1"/>
    </source>
</evidence>
<dbReference type="EC" id="3.4.21.-" evidence="3"/>
<evidence type="ECO:0000259" key="4">
    <source>
        <dbReference type="Pfam" id="PF00326"/>
    </source>
</evidence>
<dbReference type="GO" id="GO:0004252">
    <property type="term" value="F:serine-type endopeptidase activity"/>
    <property type="evidence" value="ECO:0007669"/>
    <property type="project" value="UniProtKB-UniRule"/>
</dbReference>
<dbReference type="GO" id="GO:0006508">
    <property type="term" value="P:proteolysis"/>
    <property type="evidence" value="ECO:0007669"/>
    <property type="project" value="UniProtKB-KW"/>
</dbReference>
<sequence length="301" mass="32411">MTKHDNAIGGGGGGGDIDNHFQRSLETYRVYATAGDGAEVPMTLVHRRGLSRNGDNPVLVTSYGAYGTNLDLSFDPTLAPYLLGDGWVLCFAHLRGGGEGGRAWYDAGRQCSKRTSVTDLVSCVDHLVKEGYTRPAKLALASESAGGLLAAAAVNERGQSLAQACILRVPFIDLIGKMQDPNLALTVHEYDEWGDPADAATLRYMQSYAPLLNIRAQRYPWMLVTAQLADTRVGLWDPVEWVLKTRAANTSAESKILLQIGDGGHSDCPQGDPVQRAAMECAFLYKALGLPAPTHEGPLLR</sequence>
<dbReference type="Gene3D" id="3.40.50.1820">
    <property type="entry name" value="alpha/beta hydrolase"/>
    <property type="match status" value="1"/>
</dbReference>
<dbReference type="SUPFAM" id="SSF53474">
    <property type="entry name" value="alpha/beta-Hydrolases"/>
    <property type="match status" value="1"/>
</dbReference>
<evidence type="ECO:0000256" key="2">
    <source>
        <dbReference type="ARBA" id="ARBA00045448"/>
    </source>
</evidence>
<protein>
    <recommendedName>
        <fullName evidence="3">Prolyl endopeptidase</fullName>
        <ecNumber evidence="3">3.4.21.-</ecNumber>
    </recommendedName>
</protein>
<dbReference type="InterPro" id="IPR029058">
    <property type="entry name" value="AB_hydrolase_fold"/>
</dbReference>
<dbReference type="AlphaFoldDB" id="A0A7S2C6C3"/>
<keyword evidence="3" id="KW-0720">Serine protease</keyword>
<reference evidence="5" key="1">
    <citation type="submission" date="2021-01" db="EMBL/GenBank/DDBJ databases">
        <authorList>
            <person name="Corre E."/>
            <person name="Pelletier E."/>
            <person name="Niang G."/>
            <person name="Scheremetjew M."/>
            <person name="Finn R."/>
            <person name="Kale V."/>
            <person name="Holt S."/>
            <person name="Cochrane G."/>
            <person name="Meng A."/>
            <person name="Brown T."/>
            <person name="Cohen L."/>
        </authorList>
    </citation>
    <scope>NUCLEOTIDE SEQUENCE</scope>
    <source>
        <strain evidence="5">CCMP1381</strain>
    </source>
</reference>
<gene>
    <name evidence="5" type="ORF">DSPE1174_LOCUS12572</name>
</gene>
<dbReference type="InterPro" id="IPR002470">
    <property type="entry name" value="Peptidase_S9A"/>
</dbReference>
<proteinExistence type="inferred from homology"/>
<keyword evidence="3" id="KW-0645">Protease</keyword>
<keyword evidence="3" id="KW-0378">Hydrolase</keyword>
<dbReference type="EMBL" id="HBGS01024765">
    <property type="protein sequence ID" value="CAD9416938.1"/>
    <property type="molecule type" value="Transcribed_RNA"/>
</dbReference>
<organism evidence="5">
    <name type="scientific">Octactis speculum</name>
    <dbReference type="NCBI Taxonomy" id="3111310"/>
    <lineage>
        <taxon>Eukaryota</taxon>
        <taxon>Sar</taxon>
        <taxon>Stramenopiles</taxon>
        <taxon>Ochrophyta</taxon>
        <taxon>Dictyochophyceae</taxon>
        <taxon>Dictyochales</taxon>
        <taxon>Dictyochaceae</taxon>
        <taxon>Octactis</taxon>
    </lineage>
</organism>
<dbReference type="Pfam" id="PF00326">
    <property type="entry name" value="Peptidase_S9"/>
    <property type="match status" value="1"/>
</dbReference>
<dbReference type="InterPro" id="IPR051543">
    <property type="entry name" value="Serine_Peptidase_S9A"/>
</dbReference>
<feature type="domain" description="Peptidase S9 prolyl oligopeptidase catalytic" evidence="4">
    <location>
        <begin position="80"/>
        <end position="289"/>
    </location>
</feature>
<accession>A0A7S2C6C3</accession>
<comment type="similarity">
    <text evidence="1 3">Belongs to the peptidase S9A family.</text>
</comment>
<dbReference type="PANTHER" id="PTHR11757">
    <property type="entry name" value="PROTEASE FAMILY S9A OLIGOPEPTIDASE"/>
    <property type="match status" value="1"/>
</dbReference>
<dbReference type="PANTHER" id="PTHR11757:SF19">
    <property type="entry name" value="PROLYL ENDOPEPTIDASE-LIKE"/>
    <property type="match status" value="1"/>
</dbReference>
<name>A0A7S2C6C3_9STRA</name>
<evidence type="ECO:0000256" key="1">
    <source>
        <dbReference type="ARBA" id="ARBA00005228"/>
    </source>
</evidence>
<dbReference type="InterPro" id="IPR001375">
    <property type="entry name" value="Peptidase_S9_cat"/>
</dbReference>
<dbReference type="PRINTS" id="PR00862">
    <property type="entry name" value="PROLIGOPTASE"/>
</dbReference>